<dbReference type="SMART" id="SM00552">
    <property type="entry name" value="ADEAMc"/>
    <property type="match status" value="1"/>
</dbReference>
<dbReference type="PANTHER" id="PTHR47803:SF1">
    <property type="entry name" value="TRNA-SPECIFIC ADENOSINE DEAMINASE 1"/>
    <property type="match status" value="1"/>
</dbReference>
<dbReference type="OrthoDB" id="10268011at2759"/>
<accession>A0A1E4RFN7</accession>
<dbReference type="Pfam" id="PF02137">
    <property type="entry name" value="A_deamin"/>
    <property type="match status" value="1"/>
</dbReference>
<protein>
    <recommendedName>
        <fullName evidence="1">A to I editase domain-containing protein</fullName>
    </recommendedName>
</protein>
<evidence type="ECO:0000313" key="3">
    <source>
        <dbReference type="Proteomes" id="UP000095085"/>
    </source>
</evidence>
<dbReference type="GO" id="GO:0003723">
    <property type="term" value="F:RNA binding"/>
    <property type="evidence" value="ECO:0007669"/>
    <property type="project" value="InterPro"/>
</dbReference>
<organism evidence="2 3">
    <name type="scientific">Hyphopichia burtonii NRRL Y-1933</name>
    <dbReference type="NCBI Taxonomy" id="984485"/>
    <lineage>
        <taxon>Eukaryota</taxon>
        <taxon>Fungi</taxon>
        <taxon>Dikarya</taxon>
        <taxon>Ascomycota</taxon>
        <taxon>Saccharomycotina</taxon>
        <taxon>Pichiomycetes</taxon>
        <taxon>Debaryomycetaceae</taxon>
        <taxon>Hyphopichia</taxon>
    </lineage>
</organism>
<dbReference type="GeneID" id="30997847"/>
<keyword evidence="3" id="KW-1185">Reference proteome</keyword>
<dbReference type="AlphaFoldDB" id="A0A1E4RFN7"/>
<sequence length="388" mass="44327">MQDDSIKDKALANRVSRLIVDAFNNLSVKSGKPGVRSNGVKEWTVLAGIAMIEIDETANYKVSPICFATGVKALPDKVRQYSQGSMVHDMHAEILTLRLFNWYLLKEMSLLIENDQYSSQIIEKCEDEAKFSLRENIELALYISEPPCGDASMTYIADEREPWQETKPEKRRKVDNEGTVLRGRANFDQLGKVRTKPGRADSLISLSKSCSDKLCMKQLIGINNCFTSYFMKDPIFIDYLVLPQSKACERDLTRCFYDRFQSKDHSVKYMKHIRCDDDGFEFQKPETCLSKVVPSQLSLLRVIPNGNTQVLNNGVKNGSFIKGKPPKPTGQSFICNEQFYLIAKTIANLGSFHYSSWKLQNHQRESLKEHGRSVLKYWPRTSIDDFQV</sequence>
<name>A0A1E4RFN7_9ASCO</name>
<evidence type="ECO:0000313" key="2">
    <source>
        <dbReference type="EMBL" id="ODV65945.1"/>
    </source>
</evidence>
<dbReference type="RefSeq" id="XP_020075012.1">
    <property type="nucleotide sequence ID" value="XM_020223298.1"/>
</dbReference>
<feature type="domain" description="A to I editase" evidence="1">
    <location>
        <begin position="66"/>
        <end position="286"/>
    </location>
</feature>
<evidence type="ECO:0000259" key="1">
    <source>
        <dbReference type="PROSITE" id="PS50141"/>
    </source>
</evidence>
<dbReference type="EMBL" id="KV454543">
    <property type="protein sequence ID" value="ODV65945.1"/>
    <property type="molecule type" value="Genomic_DNA"/>
</dbReference>
<proteinExistence type="predicted"/>
<dbReference type="PROSITE" id="PS50141">
    <property type="entry name" value="A_DEAMIN_EDITASE"/>
    <property type="match status" value="1"/>
</dbReference>
<reference evidence="3" key="1">
    <citation type="submission" date="2016-05" db="EMBL/GenBank/DDBJ databases">
        <title>Comparative genomics of biotechnologically important yeasts.</title>
        <authorList>
            <consortium name="DOE Joint Genome Institute"/>
            <person name="Riley R."/>
            <person name="Haridas S."/>
            <person name="Wolfe K.H."/>
            <person name="Lopes M.R."/>
            <person name="Hittinger C.T."/>
            <person name="Goker M."/>
            <person name="Salamov A."/>
            <person name="Wisecaver J."/>
            <person name="Long T.M."/>
            <person name="Aerts A.L."/>
            <person name="Barry K."/>
            <person name="Choi C."/>
            <person name="Clum A."/>
            <person name="Coughlan A.Y."/>
            <person name="Deshpande S."/>
            <person name="Douglass A.P."/>
            <person name="Hanson S.J."/>
            <person name="Klenk H.-P."/>
            <person name="Labutti K."/>
            <person name="Lapidus A."/>
            <person name="Lindquist E."/>
            <person name="Lipzen A."/>
            <person name="Meier-Kolthoff J.P."/>
            <person name="Ohm R.A."/>
            <person name="Otillar R.P."/>
            <person name="Pangilinan J."/>
            <person name="Peng Y."/>
            <person name="Rokas A."/>
            <person name="Rosa C.A."/>
            <person name="Scheuner C."/>
            <person name="Sibirny A.A."/>
            <person name="Slot J.C."/>
            <person name="Stielow J.B."/>
            <person name="Sun H."/>
            <person name="Kurtzman C.P."/>
            <person name="Blackwell M."/>
            <person name="Grigoriev I.V."/>
            <person name="Jeffries T.W."/>
        </authorList>
    </citation>
    <scope>NUCLEOTIDE SEQUENCE [LARGE SCALE GENOMIC DNA]</scope>
    <source>
        <strain evidence="3">NRRL Y-1933</strain>
    </source>
</reference>
<gene>
    <name evidence="2" type="ORF">HYPBUDRAFT_242588</name>
</gene>
<dbReference type="STRING" id="984485.A0A1E4RFN7"/>
<dbReference type="Proteomes" id="UP000095085">
    <property type="component" value="Unassembled WGS sequence"/>
</dbReference>
<dbReference type="InterPro" id="IPR042935">
    <property type="entry name" value="Tad1"/>
</dbReference>
<dbReference type="GO" id="GO:0002100">
    <property type="term" value="P:tRNA wobble adenosine to inosine editing"/>
    <property type="evidence" value="ECO:0007669"/>
    <property type="project" value="InterPro"/>
</dbReference>
<dbReference type="PANTHER" id="PTHR47803">
    <property type="entry name" value="TRNA-SPECIFIC ADENOSINE DEAMINASE 1"/>
    <property type="match status" value="1"/>
</dbReference>
<dbReference type="InterPro" id="IPR002466">
    <property type="entry name" value="A_deamin"/>
</dbReference>
<dbReference type="GO" id="GO:0043829">
    <property type="term" value="F:tRNA-specific adenosine-37 deaminase activity"/>
    <property type="evidence" value="ECO:0007669"/>
    <property type="project" value="TreeGrafter"/>
</dbReference>